<dbReference type="PANTHER" id="PTHR30616">
    <property type="entry name" value="UNCHARACTERIZED PROTEIN YFIH"/>
    <property type="match status" value="1"/>
</dbReference>
<dbReference type="AlphaFoldDB" id="A0A2M7U0I3"/>
<dbReference type="InterPro" id="IPR038371">
    <property type="entry name" value="Cu_polyphenol_OxRdtase_sf"/>
</dbReference>
<evidence type="ECO:0000256" key="2">
    <source>
        <dbReference type="ARBA" id="ARBA00007353"/>
    </source>
</evidence>
<comment type="catalytic activity">
    <reaction evidence="7">
        <text>adenosine + H2O + H(+) = inosine + NH4(+)</text>
        <dbReference type="Rhea" id="RHEA:24408"/>
        <dbReference type="ChEBI" id="CHEBI:15377"/>
        <dbReference type="ChEBI" id="CHEBI:15378"/>
        <dbReference type="ChEBI" id="CHEBI:16335"/>
        <dbReference type="ChEBI" id="CHEBI:17596"/>
        <dbReference type="ChEBI" id="CHEBI:28938"/>
        <dbReference type="EC" id="3.5.4.4"/>
    </reaction>
    <physiologicalReaction direction="left-to-right" evidence="7">
        <dbReference type="Rhea" id="RHEA:24409"/>
    </physiologicalReaction>
</comment>
<comment type="catalytic activity">
    <reaction evidence="9">
        <text>S-methyl-5'-thioadenosine + phosphate = 5-(methylsulfanyl)-alpha-D-ribose 1-phosphate + adenine</text>
        <dbReference type="Rhea" id="RHEA:11852"/>
        <dbReference type="ChEBI" id="CHEBI:16708"/>
        <dbReference type="ChEBI" id="CHEBI:17509"/>
        <dbReference type="ChEBI" id="CHEBI:43474"/>
        <dbReference type="ChEBI" id="CHEBI:58533"/>
        <dbReference type="EC" id="2.4.2.28"/>
    </reaction>
    <physiologicalReaction direction="left-to-right" evidence="9">
        <dbReference type="Rhea" id="RHEA:11853"/>
    </physiologicalReaction>
</comment>
<comment type="catalytic activity">
    <reaction evidence="1">
        <text>inosine + phosphate = alpha-D-ribose 1-phosphate + hypoxanthine</text>
        <dbReference type="Rhea" id="RHEA:27646"/>
        <dbReference type="ChEBI" id="CHEBI:17368"/>
        <dbReference type="ChEBI" id="CHEBI:17596"/>
        <dbReference type="ChEBI" id="CHEBI:43474"/>
        <dbReference type="ChEBI" id="CHEBI:57720"/>
        <dbReference type="EC" id="2.4.2.1"/>
    </reaction>
    <physiologicalReaction direction="left-to-right" evidence="1">
        <dbReference type="Rhea" id="RHEA:27647"/>
    </physiologicalReaction>
</comment>
<evidence type="ECO:0000256" key="9">
    <source>
        <dbReference type="ARBA" id="ARBA00049893"/>
    </source>
</evidence>
<evidence type="ECO:0000256" key="6">
    <source>
        <dbReference type="ARBA" id="ARBA00022833"/>
    </source>
</evidence>
<reference evidence="12" key="1">
    <citation type="submission" date="2017-09" db="EMBL/GenBank/DDBJ databases">
        <title>Depth-based differentiation of microbial function through sediment-hosted aquifers and enrichment of novel symbionts in the deep terrestrial subsurface.</title>
        <authorList>
            <person name="Probst A.J."/>
            <person name="Ladd B."/>
            <person name="Jarett J.K."/>
            <person name="Geller-Mcgrath D.E."/>
            <person name="Sieber C.M.K."/>
            <person name="Emerson J.B."/>
            <person name="Anantharaman K."/>
            <person name="Thomas B.C."/>
            <person name="Malmstrom R."/>
            <person name="Stieglmeier M."/>
            <person name="Klingl A."/>
            <person name="Woyke T."/>
            <person name="Ryan C.M."/>
            <person name="Banfield J.F."/>
        </authorList>
    </citation>
    <scope>NUCLEOTIDE SEQUENCE [LARGE SCALE GENOMIC DNA]</scope>
</reference>
<dbReference type="PANTHER" id="PTHR30616:SF2">
    <property type="entry name" value="PURINE NUCLEOSIDE PHOSPHORYLASE LACC1"/>
    <property type="match status" value="1"/>
</dbReference>
<evidence type="ECO:0000256" key="1">
    <source>
        <dbReference type="ARBA" id="ARBA00000553"/>
    </source>
</evidence>
<evidence type="ECO:0000313" key="12">
    <source>
        <dbReference type="Proteomes" id="UP000228503"/>
    </source>
</evidence>
<dbReference type="SUPFAM" id="SSF64438">
    <property type="entry name" value="CNF1/YfiH-like putative cysteine hydrolases"/>
    <property type="match status" value="1"/>
</dbReference>
<dbReference type="NCBIfam" id="TIGR00726">
    <property type="entry name" value="peptidoglycan editing factor PgeF"/>
    <property type="match status" value="1"/>
</dbReference>
<name>A0A2M7U0I3_9BACT</name>
<evidence type="ECO:0000256" key="10">
    <source>
        <dbReference type="RuleBase" id="RU361274"/>
    </source>
</evidence>
<dbReference type="Proteomes" id="UP000228503">
    <property type="component" value="Unassembled WGS sequence"/>
</dbReference>
<keyword evidence="6" id="KW-0862">Zinc</keyword>
<accession>A0A2M7U0I3</accession>
<keyword evidence="3" id="KW-0808">Transferase</keyword>
<evidence type="ECO:0000256" key="5">
    <source>
        <dbReference type="ARBA" id="ARBA00022801"/>
    </source>
</evidence>
<dbReference type="GO" id="GO:0017061">
    <property type="term" value="F:S-methyl-5-thioadenosine phosphorylase activity"/>
    <property type="evidence" value="ECO:0007669"/>
    <property type="project" value="UniProtKB-EC"/>
</dbReference>
<dbReference type="Gene3D" id="3.60.140.10">
    <property type="entry name" value="CNF1/YfiH-like putative cysteine hydrolases"/>
    <property type="match status" value="1"/>
</dbReference>
<evidence type="ECO:0000313" key="11">
    <source>
        <dbReference type="EMBL" id="PIZ63523.1"/>
    </source>
</evidence>
<evidence type="ECO:0000256" key="7">
    <source>
        <dbReference type="ARBA" id="ARBA00047989"/>
    </source>
</evidence>
<dbReference type="Pfam" id="PF02578">
    <property type="entry name" value="Cu-oxidase_4"/>
    <property type="match status" value="1"/>
</dbReference>
<evidence type="ECO:0000256" key="4">
    <source>
        <dbReference type="ARBA" id="ARBA00022723"/>
    </source>
</evidence>
<proteinExistence type="inferred from homology"/>
<dbReference type="InterPro" id="IPR011324">
    <property type="entry name" value="Cytotoxic_necrot_fac-like_cat"/>
</dbReference>
<dbReference type="EMBL" id="PFOB01000019">
    <property type="protein sequence ID" value="PIZ63523.1"/>
    <property type="molecule type" value="Genomic_DNA"/>
</dbReference>
<comment type="catalytic activity">
    <reaction evidence="8">
        <text>adenosine + phosphate = alpha-D-ribose 1-phosphate + adenine</text>
        <dbReference type="Rhea" id="RHEA:27642"/>
        <dbReference type="ChEBI" id="CHEBI:16335"/>
        <dbReference type="ChEBI" id="CHEBI:16708"/>
        <dbReference type="ChEBI" id="CHEBI:43474"/>
        <dbReference type="ChEBI" id="CHEBI:57720"/>
        <dbReference type="EC" id="2.4.2.1"/>
    </reaction>
    <physiologicalReaction direction="left-to-right" evidence="8">
        <dbReference type="Rhea" id="RHEA:27643"/>
    </physiologicalReaction>
</comment>
<comment type="similarity">
    <text evidence="2 10">Belongs to the purine nucleoside phosphorylase YfiH/LACC1 family.</text>
</comment>
<gene>
    <name evidence="11" type="ORF">COY16_01695</name>
</gene>
<evidence type="ECO:0000256" key="8">
    <source>
        <dbReference type="ARBA" id="ARBA00048968"/>
    </source>
</evidence>
<keyword evidence="4" id="KW-0479">Metal-binding</keyword>
<evidence type="ECO:0000256" key="3">
    <source>
        <dbReference type="ARBA" id="ARBA00022679"/>
    </source>
</evidence>
<keyword evidence="5" id="KW-0378">Hydrolase</keyword>
<comment type="caution">
    <text evidence="11">The sequence shown here is derived from an EMBL/GenBank/DDBJ whole genome shotgun (WGS) entry which is preliminary data.</text>
</comment>
<dbReference type="GO" id="GO:0016787">
    <property type="term" value="F:hydrolase activity"/>
    <property type="evidence" value="ECO:0007669"/>
    <property type="project" value="UniProtKB-KW"/>
</dbReference>
<protein>
    <recommendedName>
        <fullName evidence="10">Purine nucleoside phosphorylase</fullName>
    </recommendedName>
</protein>
<sequence length="240" mass="27210">MIDYNFKTGLGTSSLFDYRIFHGFGTKHLGNGTNIQTIEQLIQLSSVEPKHLVIPNQTHSTNVKIVNEHILEKRIIRIPETDALVTNQKNILLTVVTADCVPIIYADIDRSVIAISHGGWSGTLHNISRKVIDQMIEIGAQKEQIVAVIGPSIADCCYEIYGARYDKFKDEFTAKSITSSGSRQYLNLLHANRELLLMSGISEKNIDYRLNCTQCDDTRFWSFHRDHRLTGEMVHFVMLT</sequence>
<organism evidence="11 12">
    <name type="scientific">Candidatus Roizmanbacteria bacterium CG_4_10_14_0_2_um_filter_39_13</name>
    <dbReference type="NCBI Taxonomy" id="1974825"/>
    <lineage>
        <taxon>Bacteria</taxon>
        <taxon>Candidatus Roizmaniibacteriota</taxon>
    </lineage>
</organism>
<dbReference type="CDD" id="cd16833">
    <property type="entry name" value="YfiH"/>
    <property type="match status" value="1"/>
</dbReference>
<dbReference type="InterPro" id="IPR003730">
    <property type="entry name" value="Cu_polyphenol_OxRdtase"/>
</dbReference>
<dbReference type="GO" id="GO:0005507">
    <property type="term" value="F:copper ion binding"/>
    <property type="evidence" value="ECO:0007669"/>
    <property type="project" value="TreeGrafter"/>
</dbReference>